<reference evidence="3 4" key="1">
    <citation type="submission" date="2017-10" db="EMBL/GenBank/DDBJ databases">
        <title>The draft genome sequence of Williamsia sp. BULT 1.1 isolated from the semi-arid grassland soils from South Africa.</title>
        <authorList>
            <person name="Kabwe M.H."/>
            <person name="Govender N."/>
            <person name="Mutseka Lunga P."/>
            <person name="Vikram S."/>
            <person name="Makhalanyane T.P."/>
        </authorList>
    </citation>
    <scope>NUCLEOTIDE SEQUENCE [LARGE SCALE GENOMIC DNA]</scope>
    <source>
        <strain evidence="3 4">BULT 1.1</strain>
    </source>
</reference>
<feature type="chain" id="PRO_5039628410" description="Secreted protein" evidence="2">
    <location>
        <begin position="22"/>
        <end position="411"/>
    </location>
</feature>
<dbReference type="Gene3D" id="2.130.10.10">
    <property type="entry name" value="YVTN repeat-like/Quinoprotein amine dehydrogenase"/>
    <property type="match status" value="1"/>
</dbReference>
<keyword evidence="2" id="KW-0732">Signal</keyword>
<evidence type="ECO:0000256" key="1">
    <source>
        <dbReference type="SAM" id="MobiDB-lite"/>
    </source>
</evidence>
<dbReference type="InterPro" id="IPR047697">
    <property type="entry name" value="AztD-like"/>
</dbReference>
<gene>
    <name evidence="3" type="ORF">CSW57_00370</name>
</gene>
<proteinExistence type="predicted"/>
<feature type="region of interest" description="Disordered" evidence="1">
    <location>
        <begin position="25"/>
        <end position="51"/>
    </location>
</feature>
<dbReference type="NCBIfam" id="NF038015">
    <property type="entry name" value="AztD"/>
    <property type="match status" value="1"/>
</dbReference>
<dbReference type="SUPFAM" id="SSF50969">
    <property type="entry name" value="YVTN repeat-like/Quinoprotein amine dehydrogenase"/>
    <property type="match status" value="1"/>
</dbReference>
<evidence type="ECO:0000313" key="3">
    <source>
        <dbReference type="EMBL" id="PHV69161.1"/>
    </source>
</evidence>
<protein>
    <recommendedName>
        <fullName evidence="5">Secreted protein</fullName>
    </recommendedName>
</protein>
<sequence length="411" mass="43263">MVKSTRAPRIVSLLSAVGLLAACGSDGGSSDSTSTQSSAAASSAVEQQSATPRLAYTHETGIEVLDAESLEPVGEVETEGFIRLNPADDGRHLFVSQSDGFTVFDMGTWTRQHGDHGHYYTAPPAMTDLRFGGEEPGHVVPHDGRITLFSDGTGEIDVVPPAELSRGNAESEKHQVPPHHGVAVAREDGTLVTTVGTEESRNGIQILGPDNAVLATNDQCPGVHGEAMAADGTLAFGCQDGLLVVRGNDIRKVTSPDPYGRIGNQAGSESSPVVLGDYKVDKDAELERPTRVTLTNTESGELALVELGTSYSFRSLGRGPDGEALVLGTDGDIHVIDPQTAAVTRKIEAVGDWTEPVEWQDPRPTLFVMDSVAYVTDPSANKLVAVDLTNGTKIAETQLDNTPNELSGVSG</sequence>
<dbReference type="InterPro" id="IPR015943">
    <property type="entry name" value="WD40/YVTN_repeat-like_dom_sf"/>
</dbReference>
<evidence type="ECO:0008006" key="5">
    <source>
        <dbReference type="Google" id="ProtNLM"/>
    </source>
</evidence>
<comment type="caution">
    <text evidence="3">The sequence shown here is derived from an EMBL/GenBank/DDBJ whole genome shotgun (WGS) entry which is preliminary data.</text>
</comment>
<dbReference type="PROSITE" id="PS51257">
    <property type="entry name" value="PROKAR_LIPOPROTEIN"/>
    <property type="match status" value="1"/>
</dbReference>
<dbReference type="EMBL" id="PEBD01000002">
    <property type="protein sequence ID" value="PHV69161.1"/>
    <property type="molecule type" value="Genomic_DNA"/>
</dbReference>
<evidence type="ECO:0000256" key="2">
    <source>
        <dbReference type="SAM" id="SignalP"/>
    </source>
</evidence>
<dbReference type="InterPro" id="IPR011044">
    <property type="entry name" value="Quino_amine_DH_bsu"/>
</dbReference>
<dbReference type="AlphaFoldDB" id="A0A2G3PTS1"/>
<evidence type="ECO:0000313" key="4">
    <source>
        <dbReference type="Proteomes" id="UP000225108"/>
    </source>
</evidence>
<organism evidence="3 4">
    <name type="scientific">Williamsia marianensis</name>
    <dbReference type="NCBI Taxonomy" id="85044"/>
    <lineage>
        <taxon>Bacteria</taxon>
        <taxon>Bacillati</taxon>
        <taxon>Actinomycetota</taxon>
        <taxon>Actinomycetes</taxon>
        <taxon>Mycobacteriales</taxon>
        <taxon>Nocardiaceae</taxon>
        <taxon>Williamsia</taxon>
    </lineage>
</organism>
<accession>A0A2G3PTS1</accession>
<feature type="signal peptide" evidence="2">
    <location>
        <begin position="1"/>
        <end position="21"/>
    </location>
</feature>
<dbReference type="Proteomes" id="UP000225108">
    <property type="component" value="Unassembled WGS sequence"/>
</dbReference>
<name>A0A2G3PTS1_WILMA</name>